<proteinExistence type="inferred from homology"/>
<evidence type="ECO:0000256" key="6">
    <source>
        <dbReference type="SAM" id="SignalP"/>
    </source>
</evidence>
<evidence type="ECO:0000313" key="8">
    <source>
        <dbReference type="EMBL" id="QCE14596.1"/>
    </source>
</evidence>
<keyword evidence="9" id="KW-1185">Reference proteome</keyword>
<keyword evidence="5" id="KW-0175">Coiled coil</keyword>
<protein>
    <submittedName>
        <fullName evidence="8">Uncharacterized protein</fullName>
    </submittedName>
</protein>
<feature type="coiled-coil region" evidence="5">
    <location>
        <begin position="146"/>
        <end position="173"/>
    </location>
</feature>
<dbReference type="AlphaFoldDB" id="A0A4D6NLS6"/>
<dbReference type="Gene3D" id="3.40.50.360">
    <property type="match status" value="1"/>
</dbReference>
<evidence type="ECO:0000256" key="5">
    <source>
        <dbReference type="SAM" id="Coils"/>
    </source>
</evidence>
<evidence type="ECO:0000313" key="7">
    <source>
        <dbReference type="EMBL" id="QCE14594.1"/>
    </source>
</evidence>
<organism evidence="8 9">
    <name type="scientific">Vigna unguiculata</name>
    <name type="common">Cowpea</name>
    <dbReference type="NCBI Taxonomy" id="3917"/>
    <lineage>
        <taxon>Eukaryota</taxon>
        <taxon>Viridiplantae</taxon>
        <taxon>Streptophyta</taxon>
        <taxon>Embryophyta</taxon>
        <taxon>Tracheophyta</taxon>
        <taxon>Spermatophyta</taxon>
        <taxon>Magnoliopsida</taxon>
        <taxon>eudicotyledons</taxon>
        <taxon>Gunneridae</taxon>
        <taxon>Pentapetalae</taxon>
        <taxon>rosids</taxon>
        <taxon>fabids</taxon>
        <taxon>Fabales</taxon>
        <taxon>Fabaceae</taxon>
        <taxon>Papilionoideae</taxon>
        <taxon>50 kb inversion clade</taxon>
        <taxon>NPAAA clade</taxon>
        <taxon>indigoferoid/millettioid clade</taxon>
        <taxon>Phaseoleae</taxon>
        <taxon>Vigna</taxon>
    </lineage>
</organism>
<comment type="similarity">
    <text evidence="2">Belongs to the MAP65/ASE1 family.</text>
</comment>
<feature type="signal peptide" evidence="6">
    <location>
        <begin position="1"/>
        <end position="22"/>
    </location>
</feature>
<keyword evidence="6" id="KW-0732">Signal</keyword>
<evidence type="ECO:0000256" key="2">
    <source>
        <dbReference type="ARBA" id="ARBA00006187"/>
    </source>
</evidence>
<dbReference type="InterPro" id="IPR029039">
    <property type="entry name" value="Flavoprotein-like_sf"/>
</dbReference>
<dbReference type="EMBL" id="CP039355">
    <property type="protein sequence ID" value="QCE14594.1"/>
    <property type="molecule type" value="Genomic_DNA"/>
</dbReference>
<dbReference type="EMBL" id="CP039355">
    <property type="protein sequence ID" value="QCE14596.1"/>
    <property type="molecule type" value="Genomic_DNA"/>
</dbReference>
<gene>
    <name evidence="7" type="ORF">DEO72_LG11g1597</name>
    <name evidence="8" type="ORF">DEO72_LG11g1599</name>
</gene>
<dbReference type="GO" id="GO:0005819">
    <property type="term" value="C:spindle"/>
    <property type="evidence" value="ECO:0007669"/>
    <property type="project" value="TreeGrafter"/>
</dbReference>
<evidence type="ECO:0000256" key="4">
    <source>
        <dbReference type="ARBA" id="ARBA00023212"/>
    </source>
</evidence>
<dbReference type="GO" id="GO:0008017">
    <property type="term" value="F:microtubule binding"/>
    <property type="evidence" value="ECO:0007669"/>
    <property type="project" value="InterPro"/>
</dbReference>
<keyword evidence="4" id="KW-0963">Cytoplasm</keyword>
<keyword evidence="3" id="KW-0493">Microtubule</keyword>
<evidence type="ECO:0000256" key="1">
    <source>
        <dbReference type="ARBA" id="ARBA00004245"/>
    </source>
</evidence>
<dbReference type="GO" id="GO:0005874">
    <property type="term" value="C:microtubule"/>
    <property type="evidence" value="ECO:0007669"/>
    <property type="project" value="UniProtKB-KW"/>
</dbReference>
<sequence length="204" mass="23025">MFALVLSFGLLLTALRSRKARSWRYGCVADYLSLSFWDEIGESDNDRDNMLLQLEQECLDIYHRRGIYNAPTSRFGYVASSFSVVGKGSLKQQLAAIKLVLEDLRSKKDERIKEFLEIKSQISQICDEIAGCGQYTSVTDSDVNQSDLTSKKLGELKSHLQELQNEKAFLDATECLYKTQKLAGKPAGIISRTRYQGGQEETTM</sequence>
<dbReference type="PANTHER" id="PTHR19321">
    <property type="entry name" value="PROTEIN REGULATOR OF CYTOKINESIS 1 PRC1-RELATED"/>
    <property type="match status" value="1"/>
</dbReference>
<dbReference type="Proteomes" id="UP000501690">
    <property type="component" value="Linkage Group LG11"/>
</dbReference>
<evidence type="ECO:0000313" key="9">
    <source>
        <dbReference type="Proteomes" id="UP000501690"/>
    </source>
</evidence>
<name>A0A4D6NLS6_VIGUN</name>
<feature type="chain" id="PRO_5044606182" evidence="6">
    <location>
        <begin position="23"/>
        <end position="204"/>
    </location>
</feature>
<dbReference type="GO" id="GO:0000226">
    <property type="term" value="P:microtubule cytoskeleton organization"/>
    <property type="evidence" value="ECO:0007669"/>
    <property type="project" value="InterPro"/>
</dbReference>
<accession>A0A4D6NLS6</accession>
<evidence type="ECO:0000256" key="3">
    <source>
        <dbReference type="ARBA" id="ARBA00022701"/>
    </source>
</evidence>
<comment type="subcellular location">
    <subcellularLocation>
        <location evidence="1">Cytoplasm</location>
        <location evidence="1">Cytoskeleton</location>
    </subcellularLocation>
</comment>
<dbReference type="GO" id="GO:0005737">
    <property type="term" value="C:cytoplasm"/>
    <property type="evidence" value="ECO:0007669"/>
    <property type="project" value="TreeGrafter"/>
</dbReference>
<reference evidence="8 9" key="1">
    <citation type="submission" date="2019-04" db="EMBL/GenBank/DDBJ databases">
        <title>An improved genome assembly and genetic linkage map for asparagus bean, Vigna unguiculata ssp. sesquipedialis.</title>
        <authorList>
            <person name="Xia Q."/>
            <person name="Zhang R."/>
            <person name="Dong Y."/>
        </authorList>
    </citation>
    <scope>NUCLEOTIDE SEQUENCE [LARGE SCALE GENOMIC DNA]</scope>
    <source>
        <tissue evidence="8">Leaf</tissue>
    </source>
</reference>
<dbReference type="PANTHER" id="PTHR19321:SF4">
    <property type="entry name" value="65-KDA MICROTUBULE-ASSOCIATED PROTEIN 5"/>
    <property type="match status" value="1"/>
</dbReference>
<keyword evidence="4" id="KW-0206">Cytoskeleton</keyword>
<dbReference type="InterPro" id="IPR007145">
    <property type="entry name" value="MAP65_Ase1_PRC1"/>
</dbReference>
<dbReference type="Pfam" id="PF03999">
    <property type="entry name" value="MAP65_ASE1"/>
    <property type="match status" value="1"/>
</dbReference>